<evidence type="ECO:0000256" key="15">
    <source>
        <dbReference type="ARBA" id="ARBA00023128"/>
    </source>
</evidence>
<dbReference type="EMBL" id="KX437738">
    <property type="protein sequence ID" value="ATC73008.1"/>
    <property type="molecule type" value="Genomic_DNA"/>
</dbReference>
<evidence type="ECO:0000256" key="7">
    <source>
        <dbReference type="ARBA" id="ARBA00022660"/>
    </source>
</evidence>
<evidence type="ECO:0000256" key="16">
    <source>
        <dbReference type="ARBA" id="ARBA00023136"/>
    </source>
</evidence>
<evidence type="ECO:0000256" key="13">
    <source>
        <dbReference type="ARBA" id="ARBA00023027"/>
    </source>
</evidence>
<keyword evidence="11" id="KW-0249">Electron transport</keyword>
<evidence type="ECO:0000256" key="18">
    <source>
        <dbReference type="ARBA" id="ARBA00049551"/>
    </source>
</evidence>
<dbReference type="Pfam" id="PF00361">
    <property type="entry name" value="Proton_antipo_M"/>
    <property type="match status" value="2"/>
</dbReference>
<evidence type="ECO:0000256" key="2">
    <source>
        <dbReference type="ARBA" id="ARBA00004448"/>
    </source>
</evidence>
<feature type="domain" description="NADH:quinone oxidoreductase/Mrp antiporter transmembrane" evidence="20">
    <location>
        <begin position="24"/>
        <end position="78"/>
    </location>
</feature>
<evidence type="ECO:0000256" key="8">
    <source>
        <dbReference type="ARBA" id="ARBA00022692"/>
    </source>
</evidence>
<feature type="transmembrane region" description="Helical" evidence="19">
    <location>
        <begin position="261"/>
        <end position="282"/>
    </location>
</feature>
<keyword evidence="6" id="KW-0813">Transport</keyword>
<keyword evidence="12 19" id="KW-1133">Transmembrane helix</keyword>
<keyword evidence="16 19" id="KW-0472">Membrane</keyword>
<evidence type="ECO:0000259" key="20">
    <source>
        <dbReference type="Pfam" id="PF00361"/>
    </source>
</evidence>
<protein>
    <recommendedName>
        <fullName evidence="5">NADH-ubiquinone oxidoreductase chain 2</fullName>
        <ecNumber evidence="4">7.1.1.2</ecNumber>
    </recommendedName>
    <alternativeName>
        <fullName evidence="17">NADH dehydrogenase subunit 2</fullName>
    </alternativeName>
</protein>
<evidence type="ECO:0000256" key="19">
    <source>
        <dbReference type="SAM" id="Phobius"/>
    </source>
</evidence>
<dbReference type="InterPro" id="IPR050175">
    <property type="entry name" value="Complex_I_Subunit_2"/>
</dbReference>
<keyword evidence="9" id="KW-0999">Mitochondrion inner membrane</keyword>
<dbReference type="GO" id="GO:0005743">
    <property type="term" value="C:mitochondrial inner membrane"/>
    <property type="evidence" value="ECO:0007669"/>
    <property type="project" value="UniProtKB-SubCell"/>
</dbReference>
<feature type="transmembrane region" description="Helical" evidence="19">
    <location>
        <begin position="104"/>
        <end position="123"/>
    </location>
</feature>
<dbReference type="InterPro" id="IPR001750">
    <property type="entry name" value="ND/Mrp_TM"/>
</dbReference>
<geneLocation type="mitochondrion" evidence="21"/>
<name>A0A343K1A0_9HEMI</name>
<evidence type="ECO:0000256" key="14">
    <source>
        <dbReference type="ARBA" id="ARBA00023075"/>
    </source>
</evidence>
<comment type="function">
    <text evidence="1">Core subunit of the mitochondrial membrane respiratory chain NADH dehydrogenase (Complex I) that is believed to belong to the minimal assembly required for catalysis. Complex I functions in the transfer of electrons from NADH to the respiratory chain. The immediate electron acceptor for the enzyme is believed to be ubiquinone.</text>
</comment>
<dbReference type="GO" id="GO:0006120">
    <property type="term" value="P:mitochondrial electron transport, NADH to ubiquinone"/>
    <property type="evidence" value="ECO:0007669"/>
    <property type="project" value="TreeGrafter"/>
</dbReference>
<evidence type="ECO:0000256" key="6">
    <source>
        <dbReference type="ARBA" id="ARBA00022448"/>
    </source>
</evidence>
<evidence type="ECO:0000256" key="3">
    <source>
        <dbReference type="ARBA" id="ARBA00007012"/>
    </source>
</evidence>
<feature type="transmembrane region" description="Helical" evidence="19">
    <location>
        <begin position="303"/>
        <end position="321"/>
    </location>
</feature>
<proteinExistence type="inferred from homology"/>
<feature type="transmembrane region" description="Helical" evidence="19">
    <location>
        <begin position="179"/>
        <end position="205"/>
    </location>
</feature>
<keyword evidence="14" id="KW-0830">Ubiquinone</keyword>
<evidence type="ECO:0000313" key="21">
    <source>
        <dbReference type="EMBL" id="ATC73008.1"/>
    </source>
</evidence>
<evidence type="ECO:0000256" key="9">
    <source>
        <dbReference type="ARBA" id="ARBA00022792"/>
    </source>
</evidence>
<sequence>MFLNSTKLMLTNTMVIGVTMTICSNNWYSMWMGLEISLLSFIPLMQTSKALSSESMIKYYIVQSVASTLMLLSVSVMLIGVSMMNLLLTMSMLIKIGASPFHNWLMMIIETMNFYEIWILLTLMKMPPLSILFQINIKLVTVSVILGMILGSIMCLNQTSIRKTLGYSSIFNISLVLSIISNFNFMIIFMLIYSFMLLMFIFILMKFKINFINQMVFNEVNLMMKINLWINMLSMGGFPPLMGFLMKLIVIQFMIFNNEYFLLTIMMFTSIVVMLFYMRLMFTSLMFLSTSMKFVKFNLNSSFNLIINLIVFPMIVSLTLVY</sequence>
<evidence type="ECO:0000256" key="5">
    <source>
        <dbReference type="ARBA" id="ARBA00021008"/>
    </source>
</evidence>
<comment type="similarity">
    <text evidence="3">Belongs to the complex I subunit 2 family.</text>
</comment>
<feature type="domain" description="NADH:quinone oxidoreductase/Mrp antiporter transmembrane" evidence="20">
    <location>
        <begin position="80"/>
        <end position="271"/>
    </location>
</feature>
<evidence type="ECO:0000256" key="1">
    <source>
        <dbReference type="ARBA" id="ARBA00003257"/>
    </source>
</evidence>
<dbReference type="AlphaFoldDB" id="A0A343K1A0"/>
<feature type="transmembrane region" description="Helical" evidence="19">
    <location>
        <begin position="135"/>
        <end position="159"/>
    </location>
</feature>
<keyword evidence="13" id="KW-0520">NAD</keyword>
<dbReference type="PANTHER" id="PTHR46552:SF1">
    <property type="entry name" value="NADH-UBIQUINONE OXIDOREDUCTASE CHAIN 2"/>
    <property type="match status" value="1"/>
</dbReference>
<dbReference type="PANTHER" id="PTHR46552">
    <property type="entry name" value="NADH-UBIQUINONE OXIDOREDUCTASE CHAIN 2"/>
    <property type="match status" value="1"/>
</dbReference>
<gene>
    <name evidence="21" type="primary">nad2</name>
</gene>
<accession>A0A343K1A0</accession>
<keyword evidence="7" id="KW-0679">Respiratory chain</keyword>
<keyword evidence="15 21" id="KW-0496">Mitochondrion</keyword>
<keyword evidence="8 19" id="KW-0812">Transmembrane</keyword>
<evidence type="ECO:0000256" key="17">
    <source>
        <dbReference type="ARBA" id="ARBA00031028"/>
    </source>
</evidence>
<dbReference type="EC" id="7.1.1.2" evidence="4"/>
<evidence type="ECO:0000256" key="4">
    <source>
        <dbReference type="ARBA" id="ARBA00012944"/>
    </source>
</evidence>
<dbReference type="GO" id="GO:0008137">
    <property type="term" value="F:NADH dehydrogenase (ubiquinone) activity"/>
    <property type="evidence" value="ECO:0007669"/>
    <property type="project" value="UniProtKB-EC"/>
</dbReference>
<comment type="catalytic activity">
    <reaction evidence="18">
        <text>a ubiquinone + NADH + 5 H(+)(in) = a ubiquinol + NAD(+) + 4 H(+)(out)</text>
        <dbReference type="Rhea" id="RHEA:29091"/>
        <dbReference type="Rhea" id="RHEA-COMP:9565"/>
        <dbReference type="Rhea" id="RHEA-COMP:9566"/>
        <dbReference type="ChEBI" id="CHEBI:15378"/>
        <dbReference type="ChEBI" id="CHEBI:16389"/>
        <dbReference type="ChEBI" id="CHEBI:17976"/>
        <dbReference type="ChEBI" id="CHEBI:57540"/>
        <dbReference type="ChEBI" id="CHEBI:57945"/>
        <dbReference type="EC" id="7.1.1.2"/>
    </reaction>
</comment>
<comment type="subcellular location">
    <subcellularLocation>
        <location evidence="2">Mitochondrion inner membrane</location>
        <topology evidence="2">Multi-pass membrane protein</topology>
    </subcellularLocation>
</comment>
<evidence type="ECO:0000256" key="12">
    <source>
        <dbReference type="ARBA" id="ARBA00022989"/>
    </source>
</evidence>
<evidence type="ECO:0000256" key="11">
    <source>
        <dbReference type="ARBA" id="ARBA00022982"/>
    </source>
</evidence>
<feature type="transmembrane region" description="Helical" evidence="19">
    <location>
        <begin position="57"/>
        <end position="84"/>
    </location>
</feature>
<evidence type="ECO:0000256" key="10">
    <source>
        <dbReference type="ARBA" id="ARBA00022967"/>
    </source>
</evidence>
<feature type="transmembrane region" description="Helical" evidence="19">
    <location>
        <begin position="226"/>
        <end position="255"/>
    </location>
</feature>
<reference evidence="21" key="1">
    <citation type="journal article" date="2017" name="Zool. J. Linn. Soc.">
        <title>Insufficient power of mitogenomic data in resolving the auchenorrhynchan monophyly.</title>
        <authorList>
            <person name="Song N."/>
            <person name="Cai W."/>
            <person name="Li H."/>
        </authorList>
    </citation>
    <scope>NUCLEOTIDE SEQUENCE</scope>
</reference>
<keyword evidence="10" id="KW-1278">Translocase</keyword>
<organism evidence="21">
    <name type="scientific">Balclutha sp. EMHAU-2015-Zz052711</name>
    <dbReference type="NCBI Taxonomy" id="2036851"/>
    <lineage>
        <taxon>Eukaryota</taxon>
        <taxon>Metazoa</taxon>
        <taxon>Ecdysozoa</taxon>
        <taxon>Arthropoda</taxon>
        <taxon>Hexapoda</taxon>
        <taxon>Insecta</taxon>
        <taxon>Pterygota</taxon>
        <taxon>Neoptera</taxon>
        <taxon>Paraneoptera</taxon>
        <taxon>Hemiptera</taxon>
        <taxon>Auchenorrhyncha</taxon>
        <taxon>Membracoidea</taxon>
        <taxon>Cicadellidae</taxon>
        <taxon>Deltocephalinae</taxon>
        <taxon>Balclutha</taxon>
    </lineage>
</organism>